<evidence type="ECO:0000256" key="3">
    <source>
        <dbReference type="ARBA" id="ARBA00007908"/>
    </source>
</evidence>
<feature type="compositionally biased region" description="Low complexity" evidence="10">
    <location>
        <begin position="272"/>
        <end position="291"/>
    </location>
</feature>
<comment type="similarity">
    <text evidence="3">Belongs to the TSC-22/Dip/Bun family.</text>
</comment>
<dbReference type="GO" id="GO:0006357">
    <property type="term" value="P:regulation of transcription by RNA polymerase II"/>
    <property type="evidence" value="ECO:0007669"/>
    <property type="project" value="InterPro"/>
</dbReference>
<feature type="region of interest" description="Disordered" evidence="10">
    <location>
        <begin position="25"/>
        <end position="110"/>
    </location>
</feature>
<evidence type="ECO:0000313" key="12">
    <source>
        <dbReference type="Proteomes" id="UP000029965"/>
    </source>
</evidence>
<evidence type="ECO:0000256" key="9">
    <source>
        <dbReference type="SAM" id="Coils"/>
    </source>
</evidence>
<proteinExistence type="inferred from homology"/>
<dbReference type="FunFam" id="1.20.5.490:FF:000002">
    <property type="entry name" value="TSC22 domain family, member 1"/>
    <property type="match status" value="1"/>
</dbReference>
<dbReference type="Ensembl" id="ENSCSAT00000015875.1">
    <property type="protein sequence ID" value="ENSCSAP00000013801.1"/>
    <property type="gene ID" value="ENSCSAG00000017781.1"/>
</dbReference>
<dbReference type="STRING" id="60711.ENSCSAP00000013801"/>
<dbReference type="Bgee" id="ENSCSAG00000017781">
    <property type="expression patterns" value="Expressed in caudate nucleus and 7 other cell types or tissues"/>
</dbReference>
<dbReference type="GeneTree" id="ENSGT00940000159144"/>
<dbReference type="PANTHER" id="PTHR46745:SF1">
    <property type="entry name" value="TSC22 DOMAIN FAMILY PROTEIN 1"/>
    <property type="match status" value="1"/>
</dbReference>
<dbReference type="jPOST" id="A0A0D9RYW2"/>
<dbReference type="InterPro" id="IPR047862">
    <property type="entry name" value="TSC22/BUN_CS"/>
</dbReference>
<feature type="compositionally biased region" description="Basic residues" evidence="10">
    <location>
        <begin position="216"/>
        <end position="240"/>
    </location>
</feature>
<dbReference type="Pfam" id="PF01166">
    <property type="entry name" value="TSC22"/>
    <property type="match status" value="1"/>
</dbReference>
<dbReference type="EMBL" id="AQIB01113626">
    <property type="status" value="NOT_ANNOTATED_CDS"/>
    <property type="molecule type" value="Genomic_DNA"/>
</dbReference>
<evidence type="ECO:0000256" key="6">
    <source>
        <dbReference type="ARBA" id="ARBA00023163"/>
    </source>
</evidence>
<name>A0A0D9RYW2_CHLSB</name>
<dbReference type="GO" id="GO:0005634">
    <property type="term" value="C:nucleus"/>
    <property type="evidence" value="ECO:0007669"/>
    <property type="project" value="UniProtKB-SubCell"/>
</dbReference>
<feature type="compositionally biased region" description="Low complexity" evidence="10">
    <location>
        <begin position="952"/>
        <end position="981"/>
    </location>
</feature>
<reference evidence="11" key="3">
    <citation type="submission" date="2025-09" db="UniProtKB">
        <authorList>
            <consortium name="Ensembl"/>
        </authorList>
    </citation>
    <scope>IDENTIFICATION</scope>
</reference>
<keyword evidence="12" id="KW-1185">Reference proteome</keyword>
<dbReference type="CDD" id="cd21938">
    <property type="entry name" value="ZIP_TSC22D1"/>
    <property type="match status" value="1"/>
</dbReference>
<dbReference type="eggNOG" id="KOG4797">
    <property type="taxonomic scope" value="Eukaryota"/>
</dbReference>
<dbReference type="GO" id="GO:0003713">
    <property type="term" value="F:transcription coactivator activity"/>
    <property type="evidence" value="ECO:0007669"/>
    <property type="project" value="Ensembl"/>
</dbReference>
<evidence type="ECO:0000256" key="2">
    <source>
        <dbReference type="ARBA" id="ARBA00004496"/>
    </source>
</evidence>
<dbReference type="Gene3D" id="1.20.5.490">
    <property type="entry name" value="Single helix bin"/>
    <property type="match status" value="1"/>
</dbReference>
<dbReference type="GO" id="GO:0043066">
    <property type="term" value="P:negative regulation of apoptotic process"/>
    <property type="evidence" value="ECO:0007669"/>
    <property type="project" value="TreeGrafter"/>
</dbReference>
<evidence type="ECO:0000256" key="7">
    <source>
        <dbReference type="ARBA" id="ARBA00023242"/>
    </source>
</evidence>
<dbReference type="GO" id="GO:0005829">
    <property type="term" value="C:cytosol"/>
    <property type="evidence" value="ECO:0007669"/>
    <property type="project" value="TreeGrafter"/>
</dbReference>
<evidence type="ECO:0000256" key="5">
    <source>
        <dbReference type="ARBA" id="ARBA00023015"/>
    </source>
</evidence>
<keyword evidence="5" id="KW-0805">Transcription regulation</keyword>
<protein>
    <recommendedName>
        <fullName evidence="8">TSC22 domain family protein 1</fullName>
    </recommendedName>
</protein>
<dbReference type="GO" id="GO:0043065">
    <property type="term" value="P:positive regulation of apoptotic process"/>
    <property type="evidence" value="ECO:0007669"/>
    <property type="project" value="Ensembl"/>
</dbReference>
<evidence type="ECO:0000256" key="1">
    <source>
        <dbReference type="ARBA" id="ARBA00004123"/>
    </source>
</evidence>
<feature type="coiled-coil region" evidence="9">
    <location>
        <begin position="904"/>
        <end position="938"/>
    </location>
</feature>
<evidence type="ECO:0000256" key="8">
    <source>
        <dbReference type="ARBA" id="ARBA00039911"/>
    </source>
</evidence>
<reference evidence="11" key="2">
    <citation type="submission" date="2025-08" db="UniProtKB">
        <authorList>
            <consortium name="Ensembl"/>
        </authorList>
    </citation>
    <scope>IDENTIFICATION</scope>
</reference>
<dbReference type="PANTHER" id="PTHR46745">
    <property type="entry name" value="TSC22 DOMAIN FAMILY PROTEIN 1"/>
    <property type="match status" value="1"/>
</dbReference>
<organism evidence="11 12">
    <name type="scientific">Chlorocebus sabaeus</name>
    <name type="common">Green monkey</name>
    <name type="synonym">Simia sabaea</name>
    <dbReference type="NCBI Taxonomy" id="60711"/>
    <lineage>
        <taxon>Eukaryota</taxon>
        <taxon>Metazoa</taxon>
        <taxon>Chordata</taxon>
        <taxon>Craniata</taxon>
        <taxon>Vertebrata</taxon>
        <taxon>Euteleostomi</taxon>
        <taxon>Mammalia</taxon>
        <taxon>Eutheria</taxon>
        <taxon>Euarchontoglires</taxon>
        <taxon>Primates</taxon>
        <taxon>Haplorrhini</taxon>
        <taxon>Catarrhini</taxon>
        <taxon>Cercopithecidae</taxon>
        <taxon>Cercopithecinae</taxon>
        <taxon>Chlorocebus</taxon>
    </lineage>
</organism>
<dbReference type="PROSITE" id="PS01289">
    <property type="entry name" value="TSC22"/>
    <property type="match status" value="1"/>
</dbReference>
<feature type="compositionally biased region" description="Polar residues" evidence="10">
    <location>
        <begin position="261"/>
        <end position="271"/>
    </location>
</feature>
<feature type="compositionally biased region" description="Pro residues" evidence="10">
    <location>
        <begin position="608"/>
        <end position="619"/>
    </location>
</feature>
<feature type="compositionally biased region" description="Pro residues" evidence="10">
    <location>
        <begin position="58"/>
        <end position="70"/>
    </location>
</feature>
<dbReference type="OMA" id="EDSGHQQ"/>
<feature type="region of interest" description="Disordered" evidence="10">
    <location>
        <begin position="601"/>
        <end position="622"/>
    </location>
</feature>
<reference evidence="11 12" key="1">
    <citation type="submission" date="2014-03" db="EMBL/GenBank/DDBJ databases">
        <authorList>
            <person name="Warren W."/>
            <person name="Wilson R.K."/>
        </authorList>
    </citation>
    <scope>NUCLEOTIDE SEQUENCE</scope>
</reference>
<keyword evidence="4" id="KW-0963">Cytoplasm</keyword>
<dbReference type="AlphaFoldDB" id="A0A0D9RYW2"/>
<sequence>MHQPPESAAAAAAAADISARKMAHPAVFPRRGSGSGSASALNAAGTSVGSSATSSEDFPPPSLLQPPPPAASSTSGPQPPPPQSLNLLSQAQLQAQPLAPGGTQMKKKSGFQITSVTPAQISASISSNNSIAEDTESYDDLDESHTEDLSSSEILDVSLSRATDLGEPERSSSEETLNNFQEAETPGAVSPNQPHLPQPHLPHLPQQNVVINGNAHPHHLHHHHHIHHGHHLQHGHHHPSHVAVASASIPGGPPSSPVSRKLSTAGSSDSITPVAPTSAVSSSGSPASVMTNIRAPSTTGGIGISSVTGTSTVNNVNITAVGSLNPNVTSSMLGNANISTSNIPSAASVSVSVGPGVTSGVNVNILSGMGNGTISSSAAVSSVPNAAAGMTGGSVSSQQQQPTVNTSRFRVVKLDSSSEPFKKGRWTCTEFYEKENAVPATEGVLINKVVETVKQNPIEVTSERESTSGSSVSSSVSTLSHYTESVGSGEMGAPTVVVQQQQQPALQGVTLQQMDFGSTGPQSIPAVSIPQSISQSQISQVQLQSQELSYQQKPSLQPVPLQATMSAATGIQPSPVNVVGVTSALGQQPSISSLAQPQLPYSQAAPPVQTPLPGAPPPQQLQYGQQQPMVSTQMAPGHVKSVTQNPASEYVQQQPILQTAMSSGQPSSAGVGAGTTVIPVAQPQGIQLPVQPTAVPAQPAGASVQPVGQAQAAVSAVPTGSQIANIGQQANIPTAVQQPSTQVPPSVIQQGAPPSSQVVPPAQTGIIHQGVQTSAASLPQQLVIASQSTLLTVPPQPQGVEPVAQGVVSQQLPAVSPLPSASSISVTSQVLPLTTPLVDGEDERPVAMDLGVYQLRHFSISFLSSLLGTENASVRLDNSSSGASVVAIDNKIEQAMDLVKSHLMYAVREEVEVLKEQIKELIEKNSQLEQENNLLKTLASPEQLAQFQAQLQTGSPPATTQPQGTTQPPAQPASQGSGPTA</sequence>
<dbReference type="Proteomes" id="UP000029965">
    <property type="component" value="Chromosome 3"/>
</dbReference>
<feature type="compositionally biased region" description="Low complexity" evidence="10">
    <location>
        <begin position="36"/>
        <end position="55"/>
    </location>
</feature>
<feature type="compositionally biased region" description="Low complexity" evidence="10">
    <location>
        <begin position="241"/>
        <end position="250"/>
    </location>
</feature>
<keyword evidence="6" id="KW-0804">Transcription</keyword>
<dbReference type="SUPFAM" id="SSF58026">
    <property type="entry name" value="Delta-sleep-inducing peptide immunoreactive peptide"/>
    <property type="match status" value="1"/>
</dbReference>
<feature type="compositionally biased region" description="Acidic residues" evidence="10">
    <location>
        <begin position="133"/>
        <end position="142"/>
    </location>
</feature>
<dbReference type="GO" id="GO:0005886">
    <property type="term" value="C:plasma membrane"/>
    <property type="evidence" value="ECO:0007669"/>
    <property type="project" value="Ensembl"/>
</dbReference>
<dbReference type="GO" id="GO:0030511">
    <property type="term" value="P:positive regulation of transforming growth factor beta receptor signaling pathway"/>
    <property type="evidence" value="ECO:0007669"/>
    <property type="project" value="Ensembl"/>
</dbReference>
<dbReference type="InterPro" id="IPR000580">
    <property type="entry name" value="TSC22/Bun"/>
</dbReference>
<feature type="compositionally biased region" description="Low complexity" evidence="10">
    <location>
        <begin position="84"/>
        <end position="100"/>
    </location>
</feature>
<accession>A0A0D9RYW2</accession>
<keyword evidence="9" id="KW-0175">Coiled coil</keyword>
<gene>
    <name evidence="11" type="primary">TSC22D1</name>
</gene>
<comment type="subcellular location">
    <subcellularLocation>
        <location evidence="2">Cytoplasm</location>
    </subcellularLocation>
    <subcellularLocation>
        <location evidence="1">Nucleus</location>
    </subcellularLocation>
</comment>
<evidence type="ECO:0000256" key="4">
    <source>
        <dbReference type="ARBA" id="ARBA00022490"/>
    </source>
</evidence>
<feature type="region of interest" description="Disordered" evidence="10">
    <location>
        <begin position="125"/>
        <end position="292"/>
    </location>
</feature>
<dbReference type="GO" id="GO:0042802">
    <property type="term" value="F:identical protein binding"/>
    <property type="evidence" value="ECO:0007669"/>
    <property type="project" value="Ensembl"/>
</dbReference>
<evidence type="ECO:0000256" key="10">
    <source>
        <dbReference type="SAM" id="MobiDB-lite"/>
    </source>
</evidence>
<keyword evidence="7" id="KW-0539">Nucleus</keyword>
<feature type="region of interest" description="Disordered" evidence="10">
    <location>
        <begin position="945"/>
        <end position="981"/>
    </location>
</feature>
<dbReference type="GO" id="GO:0008284">
    <property type="term" value="P:positive regulation of cell population proliferation"/>
    <property type="evidence" value="ECO:0007669"/>
    <property type="project" value="TreeGrafter"/>
</dbReference>
<evidence type="ECO:0000313" key="11">
    <source>
        <dbReference type="Ensembl" id="ENSCSAP00000013801.1"/>
    </source>
</evidence>